<evidence type="ECO:0000256" key="2">
    <source>
        <dbReference type="ARBA" id="ARBA00024341"/>
    </source>
</evidence>
<sequence>MGKSGSWFSALKKALGSSKKSKSKRKWSEKERNRDLAVSSYEETAAPSLSPPRTPPPPTVEDVKLTEAGNEQSKHAYSVALATAVAAEAAVAAAQAAAEVVRLTTVSHYSGKSKEEIAAVKIQTAFRGYLARRALRALRGLVRLKSLIQGQSVKRQSTATLRAMQTLARVQSQIRARRIRMSEENEALQRQLQQKHDRELEKLRTSIGEQWDDSPQSKEQTEASLLHKQEAAMRRERALAYAYSHQQMWKQSSKSANATFMDPNNPHWGWSWLERWMAARPWESRSTIDNSDRASFKSATSRTMSLGEISRAYSRRDLNRDNKLSPGCSEIKPTSQSAITFYSPL</sequence>
<protein>
    <submittedName>
        <fullName evidence="4">Uncharacterized protein</fullName>
    </submittedName>
</protein>
<dbReference type="Pfam" id="PF00612">
    <property type="entry name" value="IQ"/>
    <property type="match status" value="1"/>
</dbReference>
<evidence type="ECO:0000313" key="5">
    <source>
        <dbReference type="Proteomes" id="UP001141253"/>
    </source>
</evidence>
<dbReference type="Proteomes" id="UP001141253">
    <property type="component" value="Chromosome 10"/>
</dbReference>
<accession>A0ABQ8ZTJ1</accession>
<dbReference type="PANTHER" id="PTHR32295">
    <property type="entry name" value="IQ-DOMAIN 5-RELATED"/>
    <property type="match status" value="1"/>
</dbReference>
<name>A0ABQ8ZTJ1_9ROSI</name>
<dbReference type="EMBL" id="JAPFFI010000024">
    <property type="protein sequence ID" value="KAJ6311580.1"/>
    <property type="molecule type" value="Genomic_DNA"/>
</dbReference>
<proteinExistence type="inferred from homology"/>
<reference evidence="4" key="1">
    <citation type="submission" date="2022-10" db="EMBL/GenBank/DDBJ databases">
        <authorList>
            <person name="Hyden B.L."/>
            <person name="Feng K."/>
            <person name="Yates T."/>
            <person name="Jawdy S."/>
            <person name="Smart L.B."/>
            <person name="Muchero W."/>
        </authorList>
    </citation>
    <scope>NUCLEOTIDE SEQUENCE</scope>
    <source>
        <tissue evidence="4">Shoot tip</tissue>
    </source>
</reference>
<dbReference type="Gene3D" id="1.20.5.190">
    <property type="match status" value="1"/>
</dbReference>
<comment type="similarity">
    <text evidence="2">Belongs to the IQD family.</text>
</comment>
<evidence type="ECO:0000313" key="4">
    <source>
        <dbReference type="EMBL" id="KAJ6311580.1"/>
    </source>
</evidence>
<feature type="region of interest" description="Disordered" evidence="3">
    <location>
        <begin position="14"/>
        <end position="63"/>
    </location>
</feature>
<dbReference type="InterPro" id="IPR000048">
    <property type="entry name" value="IQ_motif_EF-hand-BS"/>
</dbReference>
<keyword evidence="1" id="KW-0112">Calmodulin-binding</keyword>
<dbReference type="SMART" id="SM00015">
    <property type="entry name" value="IQ"/>
    <property type="match status" value="1"/>
</dbReference>
<evidence type="ECO:0000256" key="3">
    <source>
        <dbReference type="SAM" id="MobiDB-lite"/>
    </source>
</evidence>
<reference evidence="4" key="2">
    <citation type="journal article" date="2023" name="Int. J. Mol. Sci.">
        <title>De Novo Assembly and Annotation of 11 Diverse Shrub Willow (Salix) Genomes Reveals Novel Gene Organization in Sex-Linked Regions.</title>
        <authorList>
            <person name="Hyden B."/>
            <person name="Feng K."/>
            <person name="Yates T.B."/>
            <person name="Jawdy S."/>
            <person name="Cereghino C."/>
            <person name="Smart L.B."/>
            <person name="Muchero W."/>
        </authorList>
    </citation>
    <scope>NUCLEOTIDE SEQUENCE</scope>
    <source>
        <tissue evidence="4">Shoot tip</tissue>
    </source>
</reference>
<feature type="compositionally biased region" description="Pro residues" evidence="3">
    <location>
        <begin position="49"/>
        <end position="59"/>
    </location>
</feature>
<gene>
    <name evidence="4" type="ORF">OIU77_013355</name>
</gene>
<dbReference type="PANTHER" id="PTHR32295:SF216">
    <property type="entry name" value="PROTEIN IQ-DOMAIN 3"/>
    <property type="match status" value="1"/>
</dbReference>
<keyword evidence="5" id="KW-1185">Reference proteome</keyword>
<organism evidence="4 5">
    <name type="scientific">Salix suchowensis</name>
    <dbReference type="NCBI Taxonomy" id="1278906"/>
    <lineage>
        <taxon>Eukaryota</taxon>
        <taxon>Viridiplantae</taxon>
        <taxon>Streptophyta</taxon>
        <taxon>Embryophyta</taxon>
        <taxon>Tracheophyta</taxon>
        <taxon>Spermatophyta</taxon>
        <taxon>Magnoliopsida</taxon>
        <taxon>eudicotyledons</taxon>
        <taxon>Gunneridae</taxon>
        <taxon>Pentapetalae</taxon>
        <taxon>rosids</taxon>
        <taxon>fabids</taxon>
        <taxon>Malpighiales</taxon>
        <taxon>Salicaceae</taxon>
        <taxon>Saliceae</taxon>
        <taxon>Salix</taxon>
    </lineage>
</organism>
<feature type="compositionally biased region" description="Basic and acidic residues" evidence="3">
    <location>
        <begin position="26"/>
        <end position="35"/>
    </location>
</feature>
<dbReference type="PROSITE" id="PS50096">
    <property type="entry name" value="IQ"/>
    <property type="match status" value="1"/>
</dbReference>
<comment type="caution">
    <text evidence="4">The sequence shown here is derived from an EMBL/GenBank/DDBJ whole genome shotgun (WGS) entry which is preliminary data.</text>
</comment>
<evidence type="ECO:0000256" key="1">
    <source>
        <dbReference type="ARBA" id="ARBA00022860"/>
    </source>
</evidence>